<evidence type="ECO:0008006" key="9">
    <source>
        <dbReference type="Google" id="ProtNLM"/>
    </source>
</evidence>
<dbReference type="PANTHER" id="PTHR22945">
    <property type="entry name" value="SERPENTINE RECEPTOR, CLASS D DELTA"/>
    <property type="match status" value="1"/>
</dbReference>
<feature type="non-terminal residue" evidence="7">
    <location>
        <position position="1"/>
    </location>
</feature>
<organism evidence="7 8">
    <name type="scientific">Pristionchus entomophagus</name>
    <dbReference type="NCBI Taxonomy" id="358040"/>
    <lineage>
        <taxon>Eukaryota</taxon>
        <taxon>Metazoa</taxon>
        <taxon>Ecdysozoa</taxon>
        <taxon>Nematoda</taxon>
        <taxon>Chromadorea</taxon>
        <taxon>Rhabditida</taxon>
        <taxon>Rhabditina</taxon>
        <taxon>Diplogasteromorpha</taxon>
        <taxon>Diplogasteroidea</taxon>
        <taxon>Neodiplogasteridae</taxon>
        <taxon>Pristionchus</taxon>
    </lineage>
</organism>
<protein>
    <recommendedName>
        <fullName evidence="9">G protein-coupled receptor</fullName>
    </recommendedName>
</protein>
<evidence type="ECO:0000256" key="4">
    <source>
        <dbReference type="ARBA" id="ARBA00022989"/>
    </source>
</evidence>
<feature type="transmembrane region" description="Helical" evidence="6">
    <location>
        <begin position="39"/>
        <end position="63"/>
    </location>
</feature>
<dbReference type="InterPro" id="IPR050920">
    <property type="entry name" value="Nematode_rcpt-like_delta"/>
</dbReference>
<sequence>KMLDEYDLLAQIFTISLSFLGVFANSMLLLAIKTRSSQAFLSYSTILLNCTVVDLAASVAAALSVTRLASVPSTSTTYVIFTGFCTTAGRFHCWLSHVIASQMWTTSNYFLCFAFVHRFLSIKKRTITQYKTIVIAFSIHLTNSISATALFALFLANDCSADDVMAARPNYRPIQSSNFE</sequence>
<evidence type="ECO:0000313" key="7">
    <source>
        <dbReference type="EMBL" id="GMT07254.1"/>
    </source>
</evidence>
<keyword evidence="3 6" id="KW-0812">Transmembrane</keyword>
<reference evidence="7" key="1">
    <citation type="submission" date="2023-10" db="EMBL/GenBank/DDBJ databases">
        <title>Genome assembly of Pristionchus species.</title>
        <authorList>
            <person name="Yoshida K."/>
            <person name="Sommer R.J."/>
        </authorList>
    </citation>
    <scope>NUCLEOTIDE SEQUENCE</scope>
    <source>
        <strain evidence="7">RS0144</strain>
    </source>
</reference>
<feature type="transmembrane region" description="Helical" evidence="6">
    <location>
        <begin position="132"/>
        <end position="156"/>
    </location>
</feature>
<dbReference type="InterPro" id="IPR019421">
    <property type="entry name" value="7TM_GPCR_serpentine_rcpt_Srd"/>
</dbReference>
<evidence type="ECO:0000256" key="2">
    <source>
        <dbReference type="ARBA" id="ARBA00009166"/>
    </source>
</evidence>
<accession>A0AAV5UMX0</accession>
<comment type="caution">
    <text evidence="7">The sequence shown here is derived from an EMBL/GenBank/DDBJ whole genome shotgun (WGS) entry which is preliminary data.</text>
</comment>
<dbReference type="Gene3D" id="1.20.1070.10">
    <property type="entry name" value="Rhodopsin 7-helix transmembrane proteins"/>
    <property type="match status" value="1"/>
</dbReference>
<comment type="similarity">
    <text evidence="2">Belongs to the nematode receptor-like protein srd family.</text>
</comment>
<dbReference type="EMBL" id="BTSX01000006">
    <property type="protein sequence ID" value="GMT07254.1"/>
    <property type="molecule type" value="Genomic_DNA"/>
</dbReference>
<feature type="transmembrane region" description="Helical" evidence="6">
    <location>
        <begin position="99"/>
        <end position="120"/>
    </location>
</feature>
<comment type="subcellular location">
    <subcellularLocation>
        <location evidence="1">Membrane</location>
        <topology evidence="1">Multi-pass membrane protein</topology>
    </subcellularLocation>
</comment>
<evidence type="ECO:0000256" key="1">
    <source>
        <dbReference type="ARBA" id="ARBA00004141"/>
    </source>
</evidence>
<keyword evidence="4 6" id="KW-1133">Transmembrane helix</keyword>
<evidence type="ECO:0000256" key="5">
    <source>
        <dbReference type="ARBA" id="ARBA00023136"/>
    </source>
</evidence>
<dbReference type="AlphaFoldDB" id="A0AAV5UMX0"/>
<gene>
    <name evidence="7" type="ORF">PENTCL1PPCAC_29428</name>
</gene>
<dbReference type="SUPFAM" id="SSF81321">
    <property type="entry name" value="Family A G protein-coupled receptor-like"/>
    <property type="match status" value="1"/>
</dbReference>
<feature type="transmembrane region" description="Helical" evidence="6">
    <location>
        <begin position="12"/>
        <end position="32"/>
    </location>
</feature>
<keyword evidence="8" id="KW-1185">Reference proteome</keyword>
<feature type="non-terminal residue" evidence="7">
    <location>
        <position position="180"/>
    </location>
</feature>
<evidence type="ECO:0000256" key="3">
    <source>
        <dbReference type="ARBA" id="ARBA00022692"/>
    </source>
</evidence>
<evidence type="ECO:0000313" key="8">
    <source>
        <dbReference type="Proteomes" id="UP001432027"/>
    </source>
</evidence>
<keyword evidence="5 6" id="KW-0472">Membrane</keyword>
<proteinExistence type="inferred from homology"/>
<dbReference type="GO" id="GO:0016020">
    <property type="term" value="C:membrane"/>
    <property type="evidence" value="ECO:0007669"/>
    <property type="project" value="UniProtKB-SubCell"/>
</dbReference>
<dbReference type="PANTHER" id="PTHR22945:SF40">
    <property type="entry name" value="SERPENTINE RECEPTOR, CLASS D (DELTA)-RELATED"/>
    <property type="match status" value="1"/>
</dbReference>
<name>A0AAV5UMX0_9BILA</name>
<dbReference type="Proteomes" id="UP001432027">
    <property type="component" value="Unassembled WGS sequence"/>
</dbReference>
<dbReference type="Pfam" id="PF10317">
    <property type="entry name" value="7TM_GPCR_Srd"/>
    <property type="match status" value="1"/>
</dbReference>
<evidence type="ECO:0000256" key="6">
    <source>
        <dbReference type="SAM" id="Phobius"/>
    </source>
</evidence>